<evidence type="ECO:0008006" key="4">
    <source>
        <dbReference type="Google" id="ProtNLM"/>
    </source>
</evidence>
<proteinExistence type="predicted"/>
<dbReference type="eggNOG" id="ENOG502Z7I6">
    <property type="taxonomic scope" value="Bacteria"/>
</dbReference>
<reference evidence="2" key="1">
    <citation type="journal article" date="2014" name="Genome Announc.">
        <title>Draft Genome Sequences of Marine Flavobacterium Nonlabens Strains NR17, NR24, NR27, NR32, NR33, and Ara13.</title>
        <authorList>
            <person name="Nakanishi M."/>
            <person name="Meirelles P."/>
            <person name="Suzuki R."/>
            <person name="Takatani N."/>
            <person name="Mino S."/>
            <person name="Suda W."/>
            <person name="Oshima K."/>
            <person name="Hattori M."/>
            <person name="Ohkuma M."/>
            <person name="Hosokawa M."/>
            <person name="Miyashita K."/>
            <person name="Thompson F.L."/>
            <person name="Niwa A."/>
            <person name="Sawabe T."/>
            <person name="Sawabe T."/>
        </authorList>
    </citation>
    <scope>NUCLEOTIDE SEQUENCE [LARGE SCALE GENOMIC DNA]</scope>
    <source>
        <strain evidence="2">JCM 19294</strain>
    </source>
</reference>
<dbReference type="PROSITE" id="PS51257">
    <property type="entry name" value="PROKAR_LIPOPROTEIN"/>
    <property type="match status" value="1"/>
</dbReference>
<dbReference type="STRING" id="319236.BST91_10790"/>
<organism evidence="2 3">
    <name type="scientific">Nonlabens tegetincola</name>
    <dbReference type="NCBI Taxonomy" id="323273"/>
    <lineage>
        <taxon>Bacteria</taxon>
        <taxon>Pseudomonadati</taxon>
        <taxon>Bacteroidota</taxon>
        <taxon>Flavobacteriia</taxon>
        <taxon>Flavobacteriales</taxon>
        <taxon>Flavobacteriaceae</taxon>
        <taxon>Nonlabens</taxon>
    </lineage>
</organism>
<dbReference type="AlphaFoldDB" id="A0A090PYW4"/>
<feature type="signal peptide" evidence="1">
    <location>
        <begin position="1"/>
        <end position="22"/>
    </location>
</feature>
<dbReference type="EMBL" id="BBML01000001">
    <property type="protein sequence ID" value="GAK96024.1"/>
    <property type="molecule type" value="Genomic_DNA"/>
</dbReference>
<sequence length="295" mass="33718">MRTITTFLGAMLLFVLTTSCDADIQLGDGVVAPTLEQVVEGKQLWYVDLNYVHDDIDIPFITQAFTLSFDYGTLMANNNLVGVGSAGAGMGISVGYYETFENTLIIHHDIDGTYEFDVRVKDFDRIHLIDPASGSLIRLQGYQIGNFDYDALFYDNIHYFLQEYRAWEKTFTSNAGVINEFDRENFLSFFPSYDGDTFLSSKDARGTSIQNLLWDYEGLYQVENQNNDLINKYLTLHYENIGNEMFDLYVINDRTIELYHISSGTTYRFTGKGYIQIKNSSGKSRLLDVKKKKSL</sequence>
<evidence type="ECO:0000313" key="3">
    <source>
        <dbReference type="Proteomes" id="UP000029221"/>
    </source>
</evidence>
<evidence type="ECO:0000313" key="2">
    <source>
        <dbReference type="EMBL" id="GAK96024.1"/>
    </source>
</evidence>
<keyword evidence="1" id="KW-0732">Signal</keyword>
<keyword evidence="3" id="KW-1185">Reference proteome</keyword>
<feature type="chain" id="PRO_5001861381" description="Nicotinic acid mononucleotide adenyltransferase" evidence="1">
    <location>
        <begin position="23"/>
        <end position="295"/>
    </location>
</feature>
<dbReference type="Proteomes" id="UP000029221">
    <property type="component" value="Unassembled WGS sequence"/>
</dbReference>
<gene>
    <name evidence="2" type="ORF">JCM19294_2806</name>
</gene>
<accession>A0A090PYW4</accession>
<dbReference type="RefSeq" id="WP_042276936.1">
    <property type="nucleotide sequence ID" value="NZ_BBML01000001.1"/>
</dbReference>
<protein>
    <recommendedName>
        <fullName evidence="4">Nicotinic acid mononucleotide adenyltransferase</fullName>
    </recommendedName>
</protein>
<comment type="caution">
    <text evidence="2">The sequence shown here is derived from an EMBL/GenBank/DDBJ whole genome shotgun (WGS) entry which is preliminary data.</text>
</comment>
<evidence type="ECO:0000256" key="1">
    <source>
        <dbReference type="SAM" id="SignalP"/>
    </source>
</evidence>
<name>A0A090PYW4_9FLAO</name>